<evidence type="ECO:0000313" key="12">
    <source>
        <dbReference type="Proteomes" id="UP001152797"/>
    </source>
</evidence>
<keyword evidence="7" id="KW-0326">Glycosidase</keyword>
<dbReference type="EMBL" id="CAMXCT020006748">
    <property type="protein sequence ID" value="CAL1172785.1"/>
    <property type="molecule type" value="Genomic_DNA"/>
</dbReference>
<reference evidence="11 12" key="2">
    <citation type="submission" date="2024-05" db="EMBL/GenBank/DDBJ databases">
        <authorList>
            <person name="Chen Y."/>
            <person name="Shah S."/>
            <person name="Dougan E. K."/>
            <person name="Thang M."/>
            <person name="Chan C."/>
        </authorList>
    </citation>
    <scope>NUCLEOTIDE SEQUENCE [LARGE SCALE GENOMIC DNA]</scope>
</reference>
<keyword evidence="3" id="KW-0547">Nucleotide-binding</keyword>
<keyword evidence="6" id="KW-0342">GTP-binding</keyword>
<protein>
    <submittedName>
        <fullName evidence="11">GTP-binding protein EngB</fullName>
    </submittedName>
</protein>
<comment type="similarity">
    <text evidence="1">Belongs to the glycosyl hydrolase 2 family.</text>
</comment>
<dbReference type="SUPFAM" id="SSF51445">
    <property type="entry name" value="(Trans)glycosidases"/>
    <property type="match status" value="1"/>
</dbReference>
<evidence type="ECO:0000256" key="2">
    <source>
        <dbReference type="ARBA" id="ARBA00022723"/>
    </source>
</evidence>
<dbReference type="InterPro" id="IPR006103">
    <property type="entry name" value="Glyco_hydro_2_cat"/>
</dbReference>
<feature type="compositionally biased region" description="Acidic residues" evidence="8">
    <location>
        <begin position="1154"/>
        <end position="1164"/>
    </location>
</feature>
<dbReference type="Pfam" id="PF02836">
    <property type="entry name" value="Glyco_hydro_2_C"/>
    <property type="match status" value="1"/>
</dbReference>
<dbReference type="Gene3D" id="2.60.120.260">
    <property type="entry name" value="Galactose-binding domain-like"/>
    <property type="match status" value="1"/>
</dbReference>
<dbReference type="AlphaFoldDB" id="A0A9P1GQZ9"/>
<dbReference type="Proteomes" id="UP001152797">
    <property type="component" value="Unassembled WGS sequence"/>
</dbReference>
<feature type="domain" description="EngB-type G" evidence="9">
    <location>
        <begin position="872"/>
        <end position="1058"/>
    </location>
</feature>
<dbReference type="GO" id="GO:0004553">
    <property type="term" value="F:hydrolase activity, hydrolyzing O-glycosyl compounds"/>
    <property type="evidence" value="ECO:0007669"/>
    <property type="project" value="InterPro"/>
</dbReference>
<dbReference type="Gene3D" id="2.60.40.10">
    <property type="entry name" value="Immunoglobulins"/>
    <property type="match status" value="1"/>
</dbReference>
<dbReference type="GO" id="GO:0005975">
    <property type="term" value="P:carbohydrate metabolic process"/>
    <property type="evidence" value="ECO:0007669"/>
    <property type="project" value="InterPro"/>
</dbReference>
<evidence type="ECO:0000256" key="1">
    <source>
        <dbReference type="ARBA" id="ARBA00007401"/>
    </source>
</evidence>
<dbReference type="InterPro" id="IPR013783">
    <property type="entry name" value="Ig-like_fold"/>
</dbReference>
<proteinExistence type="inferred from homology"/>
<organism evidence="10">
    <name type="scientific">Cladocopium goreaui</name>
    <dbReference type="NCBI Taxonomy" id="2562237"/>
    <lineage>
        <taxon>Eukaryota</taxon>
        <taxon>Sar</taxon>
        <taxon>Alveolata</taxon>
        <taxon>Dinophyceae</taxon>
        <taxon>Suessiales</taxon>
        <taxon>Symbiodiniaceae</taxon>
        <taxon>Cladocopium</taxon>
    </lineage>
</organism>
<dbReference type="InterPro" id="IPR030393">
    <property type="entry name" value="G_ENGB_dom"/>
</dbReference>
<dbReference type="PROSITE" id="PS51706">
    <property type="entry name" value="G_ENGB"/>
    <property type="match status" value="1"/>
</dbReference>
<dbReference type="GO" id="GO:0046872">
    <property type="term" value="F:metal ion binding"/>
    <property type="evidence" value="ECO:0007669"/>
    <property type="project" value="UniProtKB-KW"/>
</dbReference>
<dbReference type="PANTHER" id="PTHR42732:SF1">
    <property type="entry name" value="BETA-MANNOSIDASE"/>
    <property type="match status" value="1"/>
</dbReference>
<keyword evidence="5" id="KW-0460">Magnesium</keyword>
<comment type="caution">
    <text evidence="10">The sequence shown here is derived from an EMBL/GenBank/DDBJ whole genome shotgun (WGS) entry which is preliminary data.</text>
</comment>
<accession>A0A9P1GQZ9</accession>
<dbReference type="InterPro" id="IPR008979">
    <property type="entry name" value="Galactose-bd-like_sf"/>
</dbReference>
<dbReference type="Gene3D" id="3.20.20.80">
    <property type="entry name" value="Glycosidases"/>
    <property type="match status" value="1"/>
</dbReference>
<evidence type="ECO:0000256" key="5">
    <source>
        <dbReference type="ARBA" id="ARBA00022842"/>
    </source>
</evidence>
<dbReference type="CDD" id="cd01876">
    <property type="entry name" value="YihA_EngB"/>
    <property type="match status" value="1"/>
</dbReference>
<dbReference type="GO" id="GO:0005525">
    <property type="term" value="F:GTP binding"/>
    <property type="evidence" value="ECO:0007669"/>
    <property type="project" value="UniProtKB-KW"/>
</dbReference>
<dbReference type="EMBL" id="CAMXCT030006748">
    <property type="protein sequence ID" value="CAL4806722.1"/>
    <property type="molecule type" value="Genomic_DNA"/>
</dbReference>
<dbReference type="PANTHER" id="PTHR42732">
    <property type="entry name" value="BETA-GALACTOSIDASE"/>
    <property type="match status" value="1"/>
</dbReference>
<dbReference type="Gene3D" id="3.40.50.300">
    <property type="entry name" value="P-loop containing nucleotide triphosphate hydrolases"/>
    <property type="match status" value="1"/>
</dbReference>
<dbReference type="InterPro" id="IPR027417">
    <property type="entry name" value="P-loop_NTPase"/>
</dbReference>
<evidence type="ECO:0000256" key="7">
    <source>
        <dbReference type="ARBA" id="ARBA00023295"/>
    </source>
</evidence>
<feature type="compositionally biased region" description="Basic and acidic residues" evidence="8">
    <location>
        <begin position="1126"/>
        <end position="1137"/>
    </location>
</feature>
<sequence length="1194" mass="133859">MPSSHGGSASAMDEDEVLRTAALACLFLGQVAPEMQVAKSWPMDPPSWPKYPGRQVHVLNGTWRFAFLGQVALEVQLLAQEVATTAVEVPDAFDMRPERPRCHHCWPLEDPMEDQKVDHELCQLCCSRAFGFRGSELCWKSLPKEHKDVAFENCCGQDSLRHRRGVALYETDVEVPAVNNAVLLFGACVMRCLVAVDGMLLADHSGLSPFTVAVPAATVPSQRSRRVSVLVDNRFDQRTHPVHQLKFDWYQGGGLIRAVQFHSLSPRAIHLAGVEVFPQTLETIDVDLRLSSGSGLEGLGGLGGLLFRWRIDDPVEGCQGLHDWASANVTSLRLPVPGALPWRPEKPRLHRLKVALLEGEQMLDCMEVRFGLRTVSTRKREILLNGEPLKLFGFNRHDLTSSAVLSDQQLLEDVQLLKEVGANFVRGAHYAQDQRFLDLCDEHGLLVWEEVLGWQNTPQDFADGIFLMQSLKLADEMVAASVNHPSVIFFGFFNEGCKGLRERQVFFASPVAVMALVSPWHPVLPALPAAPASSSTSRASRASGAPVRAAAGLGVAAGCVAGRVRRSHVLRRVRPELSKREQPQLAELEADTTNEVLPYAQPQDNQESIQWPNVLDPMKRQADLSRETGDGETWRQNFRGKREQAVRSLMQSFLRMQDPLRIIRFGIEHPEGDGRGWAAVALCRLNKTAEAAKLAAGPDGQTPCGYQTLRYVAHACAKVGAVEAAYHLSGLQQKCGRTKYITAGSRVFQSVLESSALYLQSTADQMPKLLTGHGARVAEKLEEMLEIKNEILALTPNRRFLMLNEPFNQLIRWYGRARLVPQALRACEIMNELGIPRNDMTLHFLSRGCAQQFTCLKKAQRYTQAPKDLPGYRPEVVFIGRVNSGKSSMINALFSSLTKFAPASKTRAFTRKLMFYEVNKERAGLPHFMMVDTPGLGCADIERAAKITRDWPELIYDYLRNREALKHVFHLVDARNHKLLPGDKQLLHLLAKAQRRSVRYTIVITKIDVCKRAVANSTAKRIKEELAPYCDVDIMFASARSLRGVDHLWSKIWQSVTETPRGRRHKDIARKELERLRTMGPEATKGPQLSDLLEIPDYRNAPREAVSFDGEEWAEDTDYDPGETADGEKYFDDKWGEDLNEESEGESSVADFQAMEDEDFSDEELERRWESFDEEWEESETVSKAPASQRDFGA</sequence>
<keyword evidence="4" id="KW-0378">Hydrolase</keyword>
<reference evidence="10" key="1">
    <citation type="submission" date="2022-10" db="EMBL/GenBank/DDBJ databases">
        <authorList>
            <person name="Chen Y."/>
            <person name="Dougan E. K."/>
            <person name="Chan C."/>
            <person name="Rhodes N."/>
            <person name="Thang M."/>
        </authorList>
    </citation>
    <scope>NUCLEOTIDE SEQUENCE</scope>
</reference>
<dbReference type="OrthoDB" id="391988at2759"/>
<evidence type="ECO:0000256" key="6">
    <source>
        <dbReference type="ARBA" id="ARBA00023134"/>
    </source>
</evidence>
<evidence type="ECO:0000313" key="10">
    <source>
        <dbReference type="EMBL" id="CAI4019410.1"/>
    </source>
</evidence>
<dbReference type="InterPro" id="IPR017853">
    <property type="entry name" value="GH"/>
</dbReference>
<feature type="region of interest" description="Disordered" evidence="8">
    <location>
        <begin position="1105"/>
        <end position="1194"/>
    </location>
</feature>
<keyword evidence="2" id="KW-0479">Metal-binding</keyword>
<evidence type="ECO:0000256" key="4">
    <source>
        <dbReference type="ARBA" id="ARBA00022801"/>
    </source>
</evidence>
<evidence type="ECO:0000259" key="9">
    <source>
        <dbReference type="PROSITE" id="PS51706"/>
    </source>
</evidence>
<feature type="compositionally biased region" description="Acidic residues" evidence="8">
    <location>
        <begin position="1109"/>
        <end position="1125"/>
    </location>
</feature>
<dbReference type="SUPFAM" id="SSF52540">
    <property type="entry name" value="P-loop containing nucleoside triphosphate hydrolases"/>
    <property type="match status" value="1"/>
</dbReference>
<evidence type="ECO:0000256" key="3">
    <source>
        <dbReference type="ARBA" id="ARBA00022741"/>
    </source>
</evidence>
<keyword evidence="12" id="KW-1185">Reference proteome</keyword>
<dbReference type="Pfam" id="PF01926">
    <property type="entry name" value="MMR_HSR1"/>
    <property type="match status" value="1"/>
</dbReference>
<name>A0A9P1GQZ9_9DINO</name>
<dbReference type="InterPro" id="IPR036156">
    <property type="entry name" value="Beta-gal/glucu_dom_sf"/>
</dbReference>
<gene>
    <name evidence="10" type="ORF">C1SCF055_LOCUS43912</name>
</gene>
<dbReference type="EMBL" id="CAMXCT010006748">
    <property type="protein sequence ID" value="CAI4019410.1"/>
    <property type="molecule type" value="Genomic_DNA"/>
</dbReference>
<evidence type="ECO:0000313" key="11">
    <source>
        <dbReference type="EMBL" id="CAL4806722.1"/>
    </source>
</evidence>
<dbReference type="SUPFAM" id="SSF49785">
    <property type="entry name" value="Galactose-binding domain-like"/>
    <property type="match status" value="1"/>
</dbReference>
<evidence type="ECO:0000256" key="8">
    <source>
        <dbReference type="SAM" id="MobiDB-lite"/>
    </source>
</evidence>
<dbReference type="InterPro" id="IPR006073">
    <property type="entry name" value="GTP-bd"/>
</dbReference>
<dbReference type="InterPro" id="IPR051913">
    <property type="entry name" value="GH2_Domain-Containing"/>
</dbReference>
<dbReference type="SUPFAM" id="SSF49303">
    <property type="entry name" value="beta-Galactosidase/glucuronidase domain"/>
    <property type="match status" value="1"/>
</dbReference>